<evidence type="ECO:0000259" key="5">
    <source>
        <dbReference type="Pfam" id="PF04500"/>
    </source>
</evidence>
<dbReference type="EMBL" id="JWZT01003873">
    <property type="protein sequence ID" value="KII65380.1"/>
    <property type="molecule type" value="Genomic_DNA"/>
</dbReference>
<dbReference type="GO" id="GO:0008270">
    <property type="term" value="F:zinc ion binding"/>
    <property type="evidence" value="ECO:0007669"/>
    <property type="project" value="UniProtKB-KW"/>
</dbReference>
<evidence type="ECO:0000256" key="1">
    <source>
        <dbReference type="ARBA" id="ARBA00022723"/>
    </source>
</evidence>
<name>A0A0C2MLZ0_THEKT</name>
<organism evidence="6 7">
    <name type="scientific">Thelohanellus kitauei</name>
    <name type="common">Myxosporean</name>
    <dbReference type="NCBI Taxonomy" id="669202"/>
    <lineage>
        <taxon>Eukaryota</taxon>
        <taxon>Metazoa</taxon>
        <taxon>Cnidaria</taxon>
        <taxon>Myxozoa</taxon>
        <taxon>Myxosporea</taxon>
        <taxon>Bivalvulida</taxon>
        <taxon>Platysporina</taxon>
        <taxon>Myxobolidae</taxon>
        <taxon>Thelohanellus</taxon>
    </lineage>
</organism>
<evidence type="ECO:0000313" key="6">
    <source>
        <dbReference type="EMBL" id="KII65380.1"/>
    </source>
</evidence>
<keyword evidence="1" id="KW-0479">Metal-binding</keyword>
<protein>
    <recommendedName>
        <fullName evidence="5">FLYWCH-type domain-containing protein</fullName>
    </recommendedName>
</protein>
<sequence length="166" mass="19004">MEKESDNSQNLKIIKTSKDKPCLIYEGYSYRKSKNSQQSQQLTWRCMKKYCNGGVKTNSLQKEIISVIGHHNHVVNPEENIKREIDNLIKKSALNTAETPRSIILNALRNCDASILARLPKVKSLERRIQITRKASNLKCKKTTDDQSSILPEEFKNTDNIGTNEK</sequence>
<dbReference type="Proteomes" id="UP000031668">
    <property type="component" value="Unassembled WGS sequence"/>
</dbReference>
<dbReference type="Pfam" id="PF04500">
    <property type="entry name" value="FLYWCH"/>
    <property type="match status" value="1"/>
</dbReference>
<dbReference type="Gene3D" id="2.20.25.240">
    <property type="match status" value="1"/>
</dbReference>
<dbReference type="OrthoDB" id="7437230at2759"/>
<keyword evidence="2" id="KW-0863">Zinc-finger</keyword>
<accession>A0A0C2MLZ0</accession>
<evidence type="ECO:0000256" key="2">
    <source>
        <dbReference type="ARBA" id="ARBA00022771"/>
    </source>
</evidence>
<dbReference type="AlphaFoldDB" id="A0A0C2MLZ0"/>
<gene>
    <name evidence="6" type="ORF">RF11_13241</name>
</gene>
<keyword evidence="7" id="KW-1185">Reference proteome</keyword>
<proteinExistence type="predicted"/>
<dbReference type="InterPro" id="IPR007588">
    <property type="entry name" value="Znf_FLYWCH"/>
</dbReference>
<comment type="caution">
    <text evidence="6">The sequence shown here is derived from an EMBL/GenBank/DDBJ whole genome shotgun (WGS) entry which is preliminary data.</text>
</comment>
<evidence type="ECO:0000256" key="4">
    <source>
        <dbReference type="SAM" id="MobiDB-lite"/>
    </source>
</evidence>
<feature type="region of interest" description="Disordered" evidence="4">
    <location>
        <begin position="142"/>
        <end position="166"/>
    </location>
</feature>
<reference evidence="6 7" key="1">
    <citation type="journal article" date="2014" name="Genome Biol. Evol.">
        <title>The genome of the myxosporean Thelohanellus kitauei shows adaptations to nutrient acquisition within its fish host.</title>
        <authorList>
            <person name="Yang Y."/>
            <person name="Xiong J."/>
            <person name="Zhou Z."/>
            <person name="Huo F."/>
            <person name="Miao W."/>
            <person name="Ran C."/>
            <person name="Liu Y."/>
            <person name="Zhang J."/>
            <person name="Feng J."/>
            <person name="Wang M."/>
            <person name="Wang M."/>
            <person name="Wang L."/>
            <person name="Yao B."/>
        </authorList>
    </citation>
    <scope>NUCLEOTIDE SEQUENCE [LARGE SCALE GENOMIC DNA]</scope>
    <source>
        <strain evidence="6">Wuqing</strain>
    </source>
</reference>
<evidence type="ECO:0000313" key="7">
    <source>
        <dbReference type="Proteomes" id="UP000031668"/>
    </source>
</evidence>
<feature type="domain" description="FLYWCH-type" evidence="5">
    <location>
        <begin position="14"/>
        <end position="73"/>
    </location>
</feature>
<keyword evidence="3" id="KW-0862">Zinc</keyword>
<evidence type="ECO:0000256" key="3">
    <source>
        <dbReference type="ARBA" id="ARBA00022833"/>
    </source>
</evidence>